<feature type="active site" description="Nucleophile" evidence="8">
    <location>
        <position position="30"/>
    </location>
</feature>
<keyword evidence="12" id="KW-1185">Reference proteome</keyword>
<dbReference type="SUPFAM" id="SSF52833">
    <property type="entry name" value="Thioredoxin-like"/>
    <property type="match status" value="1"/>
</dbReference>
<feature type="disulfide bond" description="Redox-active" evidence="9">
    <location>
        <begin position="30"/>
        <end position="33"/>
    </location>
</feature>
<evidence type="ECO:0000256" key="6">
    <source>
        <dbReference type="NCBIfam" id="TIGR01068"/>
    </source>
</evidence>
<organism evidence="11 12">
    <name type="scientific">Helicobacter aurati</name>
    <dbReference type="NCBI Taxonomy" id="137778"/>
    <lineage>
        <taxon>Bacteria</taxon>
        <taxon>Pseudomonadati</taxon>
        <taxon>Campylobacterota</taxon>
        <taxon>Epsilonproteobacteria</taxon>
        <taxon>Campylobacterales</taxon>
        <taxon>Helicobacteraceae</taxon>
        <taxon>Helicobacter</taxon>
    </lineage>
</organism>
<dbReference type="GO" id="GO:0005737">
    <property type="term" value="C:cytoplasm"/>
    <property type="evidence" value="ECO:0007669"/>
    <property type="project" value="TreeGrafter"/>
</dbReference>
<proteinExistence type="inferred from homology"/>
<dbReference type="Proteomes" id="UP000256424">
    <property type="component" value="Unassembled WGS sequence"/>
</dbReference>
<keyword evidence="5 9" id="KW-0676">Redox-active center</keyword>
<dbReference type="GO" id="GO:0015035">
    <property type="term" value="F:protein-disulfide reductase activity"/>
    <property type="evidence" value="ECO:0007669"/>
    <property type="project" value="UniProtKB-UniRule"/>
</dbReference>
<dbReference type="InterPro" id="IPR005746">
    <property type="entry name" value="Thioredoxin"/>
</dbReference>
<dbReference type="PROSITE" id="PS51352">
    <property type="entry name" value="THIOREDOXIN_2"/>
    <property type="match status" value="1"/>
</dbReference>
<keyword evidence="3" id="KW-0249">Electron transport</keyword>
<keyword evidence="2" id="KW-0813">Transport</keyword>
<keyword evidence="4 9" id="KW-1015">Disulfide bond</keyword>
<feature type="site" description="Deprotonates C-terminal active site Cys" evidence="8">
    <location>
        <position position="24"/>
    </location>
</feature>
<evidence type="ECO:0000256" key="1">
    <source>
        <dbReference type="ARBA" id="ARBA00008987"/>
    </source>
</evidence>
<evidence type="ECO:0000313" key="12">
    <source>
        <dbReference type="Proteomes" id="UP000256424"/>
    </source>
</evidence>
<feature type="site" description="Contributes to redox potential value" evidence="8">
    <location>
        <position position="32"/>
    </location>
</feature>
<evidence type="ECO:0000256" key="5">
    <source>
        <dbReference type="ARBA" id="ARBA00023284"/>
    </source>
</evidence>
<feature type="active site" description="Nucleophile" evidence="8">
    <location>
        <position position="33"/>
    </location>
</feature>
<feature type="domain" description="Thioredoxin" evidence="10">
    <location>
        <begin position="1"/>
        <end position="106"/>
    </location>
</feature>
<evidence type="ECO:0000256" key="9">
    <source>
        <dbReference type="PIRSR" id="PIRSR000077-4"/>
    </source>
</evidence>
<evidence type="ECO:0000313" key="11">
    <source>
        <dbReference type="EMBL" id="RDU72858.1"/>
    </source>
</evidence>
<dbReference type="InterPro" id="IPR017937">
    <property type="entry name" value="Thioredoxin_CS"/>
</dbReference>
<dbReference type="PIRSF" id="PIRSF000077">
    <property type="entry name" value="Thioredoxin"/>
    <property type="match status" value="1"/>
</dbReference>
<dbReference type="RefSeq" id="WP_104763134.1">
    <property type="nucleotide sequence ID" value="NZ_FZPM01000014.1"/>
</dbReference>
<accession>A0A3D8J5Y1</accession>
<feature type="site" description="Contributes to redox potential value" evidence="8">
    <location>
        <position position="31"/>
    </location>
</feature>
<dbReference type="PANTHER" id="PTHR45663:SF11">
    <property type="entry name" value="GEO12009P1"/>
    <property type="match status" value="1"/>
</dbReference>
<dbReference type="PRINTS" id="PR00421">
    <property type="entry name" value="THIOREDOXIN"/>
</dbReference>
<name>A0A3D8J5Y1_9HELI</name>
<comment type="similarity">
    <text evidence="1 7">Belongs to the thioredoxin family.</text>
</comment>
<dbReference type="CDD" id="cd02947">
    <property type="entry name" value="TRX_family"/>
    <property type="match status" value="1"/>
</dbReference>
<dbReference type="NCBIfam" id="TIGR01068">
    <property type="entry name" value="thioredoxin"/>
    <property type="match status" value="1"/>
</dbReference>
<gene>
    <name evidence="11" type="primary">trxA</name>
    <name evidence="11" type="ORF">CQA66_02925</name>
</gene>
<dbReference type="InterPro" id="IPR036249">
    <property type="entry name" value="Thioredoxin-like_sf"/>
</dbReference>
<evidence type="ECO:0000256" key="3">
    <source>
        <dbReference type="ARBA" id="ARBA00022982"/>
    </source>
</evidence>
<evidence type="ECO:0000256" key="4">
    <source>
        <dbReference type="ARBA" id="ARBA00023157"/>
    </source>
</evidence>
<protein>
    <recommendedName>
        <fullName evidence="6 7">Thioredoxin</fullName>
    </recommendedName>
</protein>
<evidence type="ECO:0000256" key="7">
    <source>
        <dbReference type="PIRNR" id="PIRNR000077"/>
    </source>
</evidence>
<evidence type="ECO:0000259" key="10">
    <source>
        <dbReference type="PROSITE" id="PS51352"/>
    </source>
</evidence>
<reference evidence="11 12" key="1">
    <citation type="submission" date="2018-04" db="EMBL/GenBank/DDBJ databases">
        <title>Novel Campyloabacter and Helicobacter Species and Strains.</title>
        <authorList>
            <person name="Mannion A.J."/>
            <person name="Shen Z."/>
            <person name="Fox J.G."/>
        </authorList>
    </citation>
    <scope>NUCLEOTIDE SEQUENCE [LARGE SCALE GENOMIC DNA]</scope>
    <source>
        <strain evidence="11 12">MIT 97-5075</strain>
    </source>
</reference>
<dbReference type="AlphaFoldDB" id="A0A3D8J5Y1"/>
<dbReference type="Gene3D" id="3.40.30.10">
    <property type="entry name" value="Glutaredoxin"/>
    <property type="match status" value="1"/>
</dbReference>
<dbReference type="PANTHER" id="PTHR45663">
    <property type="entry name" value="GEO12009P1"/>
    <property type="match status" value="1"/>
</dbReference>
<comment type="caution">
    <text evidence="11">The sequence shown here is derived from an EMBL/GenBank/DDBJ whole genome shotgun (WGS) entry which is preliminary data.</text>
</comment>
<sequence>MGQYIELTNSNFDETVKQGVALVDFWAPWCGPCRMLAPVIDELAEEYSGRAKICKVNTDEQESLGERFGIRSIPTILFMVNGEIKDQLVGVTSKPALQEKLNALLG</sequence>
<dbReference type="Pfam" id="PF00085">
    <property type="entry name" value="Thioredoxin"/>
    <property type="match status" value="1"/>
</dbReference>
<dbReference type="InterPro" id="IPR013766">
    <property type="entry name" value="Thioredoxin_domain"/>
</dbReference>
<dbReference type="FunFam" id="3.40.30.10:FF:000001">
    <property type="entry name" value="Thioredoxin"/>
    <property type="match status" value="1"/>
</dbReference>
<evidence type="ECO:0000256" key="2">
    <source>
        <dbReference type="ARBA" id="ARBA00022448"/>
    </source>
</evidence>
<dbReference type="PROSITE" id="PS00194">
    <property type="entry name" value="THIOREDOXIN_1"/>
    <property type="match status" value="1"/>
</dbReference>
<evidence type="ECO:0000256" key="8">
    <source>
        <dbReference type="PIRSR" id="PIRSR000077-1"/>
    </source>
</evidence>
<dbReference type="OrthoDB" id="9790390at2"/>
<dbReference type="EMBL" id="NXLW01000004">
    <property type="protein sequence ID" value="RDU72858.1"/>
    <property type="molecule type" value="Genomic_DNA"/>
</dbReference>